<dbReference type="InterPro" id="IPR015424">
    <property type="entry name" value="PyrdxlP-dep_Trfase"/>
</dbReference>
<comment type="cofactor">
    <cofactor evidence="1">
        <name>pyridoxal 5'-phosphate</name>
        <dbReference type="ChEBI" id="CHEBI:597326"/>
    </cofactor>
</comment>
<evidence type="ECO:0000313" key="3">
    <source>
        <dbReference type="EMBL" id="VAX16632.1"/>
    </source>
</evidence>
<dbReference type="SUPFAM" id="SSF53383">
    <property type="entry name" value="PLP-dependent transferases"/>
    <property type="match status" value="1"/>
</dbReference>
<evidence type="ECO:0000256" key="2">
    <source>
        <dbReference type="ARBA" id="ARBA00022898"/>
    </source>
</evidence>
<evidence type="ECO:0000256" key="1">
    <source>
        <dbReference type="ARBA" id="ARBA00001933"/>
    </source>
</evidence>
<name>A0A3B1BKI5_9ZZZZ</name>
<feature type="non-terminal residue" evidence="3">
    <location>
        <position position="1"/>
    </location>
</feature>
<dbReference type="PANTHER" id="PTHR32328:SF0">
    <property type="entry name" value="L-SERYL-TRNA(SEC) SELENIUM TRANSFERASE"/>
    <property type="match status" value="1"/>
</dbReference>
<organism evidence="3">
    <name type="scientific">hydrothermal vent metagenome</name>
    <dbReference type="NCBI Taxonomy" id="652676"/>
    <lineage>
        <taxon>unclassified sequences</taxon>
        <taxon>metagenomes</taxon>
        <taxon>ecological metagenomes</taxon>
    </lineage>
</organism>
<sequence>TLKVASEKNIPVIVDAAAQVPPVENLWKLTQKGATAVLFSGGKDLRGPQSSGLIVGKKDFLATFIDINFFNYGIGRMLKTGREEIVGLLSAVEQYIAMDHNKRNKWVEDQIKKLIGFSERSRLYKIVRAFPNEAGQPMARAEILLKSSDLTLEDIVTELKNGTPSIFTFVDRGHLFINPMTLFEGEIDIIIERLTEIEEDLT</sequence>
<gene>
    <name evidence="3" type="ORF">MNBD_IGNAVI01-2029</name>
</gene>
<dbReference type="Gene3D" id="3.40.640.10">
    <property type="entry name" value="Type I PLP-dependent aspartate aminotransferase-like (Major domain)"/>
    <property type="match status" value="1"/>
</dbReference>
<dbReference type="InterPro" id="IPR015421">
    <property type="entry name" value="PyrdxlP-dep_Trfase_major"/>
</dbReference>
<reference evidence="3" key="1">
    <citation type="submission" date="2018-06" db="EMBL/GenBank/DDBJ databases">
        <authorList>
            <person name="Zhirakovskaya E."/>
        </authorList>
    </citation>
    <scope>NUCLEOTIDE SEQUENCE</scope>
</reference>
<keyword evidence="2" id="KW-0663">Pyridoxal phosphate</keyword>
<protein>
    <recommendedName>
        <fullName evidence="4">L-seryl-tRNA(Sec) selenium transferase</fullName>
    </recommendedName>
</protein>
<proteinExistence type="predicted"/>
<dbReference type="PANTHER" id="PTHR32328">
    <property type="entry name" value="L-SERYL-TRNA(SEC) SELENIUM TRANSFERASE"/>
    <property type="match status" value="1"/>
</dbReference>
<accession>A0A3B1BKI5</accession>
<evidence type="ECO:0008006" key="4">
    <source>
        <dbReference type="Google" id="ProtNLM"/>
    </source>
</evidence>
<dbReference type="EMBL" id="UOGD01000055">
    <property type="protein sequence ID" value="VAX16632.1"/>
    <property type="molecule type" value="Genomic_DNA"/>
</dbReference>
<dbReference type="GO" id="GO:0004125">
    <property type="term" value="F:L-seryl-tRNA(Sec) selenium transferase activity"/>
    <property type="evidence" value="ECO:0007669"/>
    <property type="project" value="TreeGrafter"/>
</dbReference>
<dbReference type="AlphaFoldDB" id="A0A3B1BKI5"/>